<evidence type="ECO:0000256" key="1">
    <source>
        <dbReference type="ARBA" id="ARBA00010457"/>
    </source>
</evidence>
<dbReference type="AlphaFoldDB" id="A0A1M7QMJ5"/>
<keyword evidence="3" id="KW-0732">Signal</keyword>
<organism evidence="4 5">
    <name type="scientific">Cyclobacterium lianum</name>
    <dbReference type="NCBI Taxonomy" id="388280"/>
    <lineage>
        <taxon>Bacteria</taxon>
        <taxon>Pseudomonadati</taxon>
        <taxon>Bacteroidota</taxon>
        <taxon>Cytophagia</taxon>
        <taxon>Cytophagales</taxon>
        <taxon>Cyclobacteriaceae</taxon>
        <taxon>Cyclobacterium</taxon>
    </lineage>
</organism>
<dbReference type="GO" id="GO:0046872">
    <property type="term" value="F:metal ion binding"/>
    <property type="evidence" value="ECO:0007669"/>
    <property type="project" value="InterPro"/>
</dbReference>
<feature type="chain" id="PRO_5013133694" evidence="3">
    <location>
        <begin position="21"/>
        <end position="168"/>
    </location>
</feature>
<dbReference type="STRING" id="388280.SAMN04488057_12042"/>
<dbReference type="InterPro" id="IPR036423">
    <property type="entry name" value="SOD-like_Cu/Zn_dom_sf"/>
</dbReference>
<comment type="similarity">
    <text evidence="1">Belongs to the Cu-Zn superoxide dismutase family.</text>
</comment>
<sequence>MKTIKLTLNMFFLLAFFTLACEKEDDGPRIIQKEYVLNPVSDPMIQGSITFTKESETSTLIRIELEGTEAGNSHPAHIHNNAASEGGGIAIGLSDVDGASGVSETTVTQTGDGTAITYEELLNFDGHANVHLSSTAMSTLIAQGNIGSNASSNMPNDSNPDNNNNDGY</sequence>
<evidence type="ECO:0000256" key="2">
    <source>
        <dbReference type="SAM" id="MobiDB-lite"/>
    </source>
</evidence>
<dbReference type="RefSeq" id="WP_073097769.1">
    <property type="nucleotide sequence ID" value="NZ_FRCY01000020.1"/>
</dbReference>
<keyword evidence="5" id="KW-1185">Reference proteome</keyword>
<dbReference type="Proteomes" id="UP000184513">
    <property type="component" value="Unassembled WGS sequence"/>
</dbReference>
<dbReference type="GO" id="GO:0006801">
    <property type="term" value="P:superoxide metabolic process"/>
    <property type="evidence" value="ECO:0007669"/>
    <property type="project" value="InterPro"/>
</dbReference>
<protein>
    <submittedName>
        <fullName evidence="4">Copper/zinc superoxide dismutase (SODC)</fullName>
    </submittedName>
</protein>
<dbReference type="OrthoDB" id="1451403at2"/>
<name>A0A1M7QMJ5_9BACT</name>
<dbReference type="Gene3D" id="2.60.40.200">
    <property type="entry name" value="Superoxide dismutase, copper/zinc binding domain"/>
    <property type="match status" value="1"/>
</dbReference>
<dbReference type="PROSITE" id="PS51257">
    <property type="entry name" value="PROKAR_LIPOPROTEIN"/>
    <property type="match status" value="1"/>
</dbReference>
<evidence type="ECO:0000313" key="4">
    <source>
        <dbReference type="EMBL" id="SHN32413.1"/>
    </source>
</evidence>
<evidence type="ECO:0000313" key="5">
    <source>
        <dbReference type="Proteomes" id="UP000184513"/>
    </source>
</evidence>
<feature type="signal peptide" evidence="3">
    <location>
        <begin position="1"/>
        <end position="20"/>
    </location>
</feature>
<proteinExistence type="inferred from homology"/>
<accession>A0A1M7QMJ5</accession>
<feature type="region of interest" description="Disordered" evidence="2">
    <location>
        <begin position="148"/>
        <end position="168"/>
    </location>
</feature>
<dbReference type="EMBL" id="FRCY01000020">
    <property type="protein sequence ID" value="SHN32413.1"/>
    <property type="molecule type" value="Genomic_DNA"/>
</dbReference>
<dbReference type="SUPFAM" id="SSF49329">
    <property type="entry name" value="Cu,Zn superoxide dismutase-like"/>
    <property type="match status" value="1"/>
</dbReference>
<gene>
    <name evidence="4" type="ORF">SAMN04488057_12042</name>
</gene>
<evidence type="ECO:0000256" key="3">
    <source>
        <dbReference type="SAM" id="SignalP"/>
    </source>
</evidence>
<reference evidence="4 5" key="1">
    <citation type="submission" date="2016-11" db="EMBL/GenBank/DDBJ databases">
        <authorList>
            <person name="Jaros S."/>
            <person name="Januszkiewicz K."/>
            <person name="Wedrychowicz H."/>
        </authorList>
    </citation>
    <scope>NUCLEOTIDE SEQUENCE [LARGE SCALE GENOMIC DNA]</scope>
    <source>
        <strain evidence="4 5">CGMCC 1.6102</strain>
    </source>
</reference>